<sequence length="150" mass="16946">MSDITDIFEGNSEEWLDALPTYQKNIVTDLLHAHSPELAANVWLEATIENNSPFSSVPSEDKKKYFNFLMDEIQKLLCGNPEYDNQRNEILELFNKNDSKAVIVSFISTFIGANFGLSAVFIAPVIVIILMIIGKTSLNAWCTMQREKLV</sequence>
<keyword evidence="1" id="KW-1133">Transmembrane helix</keyword>
<keyword evidence="1" id="KW-0472">Membrane</keyword>
<evidence type="ECO:0000256" key="1">
    <source>
        <dbReference type="SAM" id="Phobius"/>
    </source>
</evidence>
<dbReference type="Proteomes" id="UP000187465">
    <property type="component" value="Unassembled WGS sequence"/>
</dbReference>
<proteinExistence type="predicted"/>
<keyword evidence="1" id="KW-0812">Transmembrane</keyword>
<gene>
    <name evidence="2" type="ORF">BJP51_04370</name>
</gene>
<comment type="caution">
    <text evidence="2">The sequence shown here is derived from an EMBL/GenBank/DDBJ whole genome shotgun (WGS) entry which is preliminary data.</text>
</comment>
<evidence type="ECO:0000313" key="3">
    <source>
        <dbReference type="Proteomes" id="UP000187465"/>
    </source>
</evidence>
<accession>A0A1R0X0Q9</accession>
<protein>
    <submittedName>
        <fullName evidence="2">Uncharacterized protein</fullName>
    </submittedName>
</protein>
<reference evidence="2 3" key="1">
    <citation type="submission" date="2016-10" db="EMBL/GenBank/DDBJ databases">
        <title>Paenibacillus species isolates.</title>
        <authorList>
            <person name="Beno S.M."/>
        </authorList>
    </citation>
    <scope>NUCLEOTIDE SEQUENCE [LARGE SCALE GENOMIC DNA]</scope>
    <source>
        <strain evidence="2 3">FSL H7-0604</strain>
    </source>
</reference>
<dbReference type="AlphaFoldDB" id="A0A1R0X0Q9"/>
<evidence type="ECO:0000313" key="2">
    <source>
        <dbReference type="EMBL" id="OMD25489.1"/>
    </source>
</evidence>
<organism evidence="2 3">
    <name type="scientific">Paenibacillus odorifer</name>
    <dbReference type="NCBI Taxonomy" id="189426"/>
    <lineage>
        <taxon>Bacteria</taxon>
        <taxon>Bacillati</taxon>
        <taxon>Bacillota</taxon>
        <taxon>Bacilli</taxon>
        <taxon>Bacillales</taxon>
        <taxon>Paenibacillaceae</taxon>
        <taxon>Paenibacillus</taxon>
    </lineage>
</organism>
<name>A0A1R0X0Q9_9BACL</name>
<dbReference type="RefSeq" id="WP_036684187.1">
    <property type="nucleotide sequence ID" value="NZ_MKQP01000045.1"/>
</dbReference>
<dbReference type="EMBL" id="MKQP01000045">
    <property type="protein sequence ID" value="OMD25489.1"/>
    <property type="molecule type" value="Genomic_DNA"/>
</dbReference>
<feature type="transmembrane region" description="Helical" evidence="1">
    <location>
        <begin position="101"/>
        <end position="134"/>
    </location>
</feature>